<organism evidence="1 2">
    <name type="scientific">Brevibacillus porteri</name>
    <dbReference type="NCBI Taxonomy" id="2126350"/>
    <lineage>
        <taxon>Bacteria</taxon>
        <taxon>Bacillati</taxon>
        <taxon>Bacillota</taxon>
        <taxon>Bacilli</taxon>
        <taxon>Bacillales</taxon>
        <taxon>Paenibacillaceae</taxon>
        <taxon>Brevibacillus</taxon>
    </lineage>
</organism>
<comment type="caution">
    <text evidence="1">The sequence shown here is derived from an EMBL/GenBank/DDBJ whole genome shotgun (WGS) entry which is preliminary data.</text>
</comment>
<accession>A0ABX5FI63</accession>
<reference evidence="1 2" key="1">
    <citation type="submission" date="2018-03" db="EMBL/GenBank/DDBJ databases">
        <title>Brevisbacillus phylogenomics.</title>
        <authorList>
            <person name="Dunlap C."/>
        </authorList>
    </citation>
    <scope>NUCLEOTIDE SEQUENCE [LARGE SCALE GENOMIC DNA]</scope>
    <source>
        <strain evidence="1 2">NRRL B-41110</strain>
    </source>
</reference>
<sequence>MSDDYTRYLCELYFNDFPNHNDIKKVVINVLGDSMPMYNEIDIMELSGEKIGFKLYIRLPQTSSTLLREKLNSINVIFDDIFHRDLRHYHLEIDHNGKEHVGIAIELEDDSWDLYYEEGSLEEKLRQSDEYPVVDGYGFLLGKIEASEIKQAPEIFKKIVVSISG</sequence>
<evidence type="ECO:0000313" key="1">
    <source>
        <dbReference type="EMBL" id="PSK01712.1"/>
    </source>
</evidence>
<protein>
    <submittedName>
        <fullName evidence="1">Uncharacterized protein</fullName>
    </submittedName>
</protein>
<dbReference type="RefSeq" id="WP_106836847.1">
    <property type="nucleotide sequence ID" value="NZ_JARMEW010000065.1"/>
</dbReference>
<dbReference type="GeneID" id="95754562"/>
<dbReference type="Proteomes" id="UP000241645">
    <property type="component" value="Unassembled WGS sequence"/>
</dbReference>
<dbReference type="EMBL" id="PXZO01000076">
    <property type="protein sequence ID" value="PSK01712.1"/>
    <property type="molecule type" value="Genomic_DNA"/>
</dbReference>
<name>A0ABX5FI63_9BACL</name>
<keyword evidence="2" id="KW-1185">Reference proteome</keyword>
<proteinExistence type="predicted"/>
<gene>
    <name evidence="1" type="ORF">C7R92_31360</name>
</gene>
<evidence type="ECO:0000313" key="2">
    <source>
        <dbReference type="Proteomes" id="UP000241645"/>
    </source>
</evidence>